<keyword evidence="5" id="KW-1185">Reference proteome</keyword>
<accession>D7CLF8</accession>
<dbReference type="KEGG" id="slp:Slip_0763"/>
<dbReference type="AlphaFoldDB" id="D7CLF8"/>
<dbReference type="HOGENOM" id="CLU_273303_0_0_9"/>
<dbReference type="RefSeq" id="WP_013174945.1">
    <property type="nucleotide sequence ID" value="NC_014220.1"/>
</dbReference>
<dbReference type="Pfam" id="PF04041">
    <property type="entry name" value="Glyco_hydro_130"/>
    <property type="match status" value="1"/>
</dbReference>
<dbReference type="CAZy" id="GH130">
    <property type="family name" value="Glycoside Hydrolase Family 130"/>
</dbReference>
<proteinExistence type="inferred from homology"/>
<dbReference type="GO" id="GO:0016798">
    <property type="term" value="F:hydrolase activity, acting on glycosyl bonds"/>
    <property type="evidence" value="ECO:0007669"/>
    <property type="project" value="UniProtKB-KW"/>
</dbReference>
<organism evidence="4 5">
    <name type="scientific">Syntrophothermus lipocalidus (strain DSM 12680 / TGB-C1)</name>
    <dbReference type="NCBI Taxonomy" id="643648"/>
    <lineage>
        <taxon>Bacteria</taxon>
        <taxon>Bacillati</taxon>
        <taxon>Bacillota</taxon>
        <taxon>Clostridia</taxon>
        <taxon>Eubacteriales</taxon>
        <taxon>Syntrophomonadaceae</taxon>
        <taxon>Syntrophothermus</taxon>
    </lineage>
</organism>
<dbReference type="InterPro" id="IPR007184">
    <property type="entry name" value="Mannoside_phosphorylase"/>
</dbReference>
<dbReference type="OrthoDB" id="9759709at2"/>
<dbReference type="GO" id="GO:0016757">
    <property type="term" value="F:glycosyltransferase activity"/>
    <property type="evidence" value="ECO:0007669"/>
    <property type="project" value="UniProtKB-KW"/>
</dbReference>
<dbReference type="eggNOG" id="COG2152">
    <property type="taxonomic scope" value="Bacteria"/>
</dbReference>
<comment type="similarity">
    <text evidence="3">Belongs to the glycosyl hydrolase 130 family.</text>
</comment>
<dbReference type="Gene3D" id="2.115.10.20">
    <property type="entry name" value="Glycosyl hydrolase domain, family 43"/>
    <property type="match status" value="1"/>
</dbReference>
<dbReference type="EMBL" id="CP002048">
    <property type="protein sequence ID" value="ADI01543.1"/>
    <property type="molecule type" value="Genomic_DNA"/>
</dbReference>
<dbReference type="SUPFAM" id="SSF75005">
    <property type="entry name" value="Arabinanase/levansucrase/invertase"/>
    <property type="match status" value="1"/>
</dbReference>
<protein>
    <submittedName>
        <fullName evidence="4">Glycosidase-related protein</fullName>
    </submittedName>
</protein>
<sequence>MPKSVTQSVLEEFAAKDMFGVQSLENVDLVVGFPLYRNSASFKHALETIDKGLSSVSQIRPLIVCSAETATYKDLVETVKQVRINTPVLTSAPFANDANREDRVRTVLEIGKEIEADVLLFSSYLSCEELAKFEPEQVKQIIDPIRSEYDLVIASLRKDPCYELADNIFVTPLVETFYDYRLKNTLSGIYAISHDLVEDYCAQSTLWEDISYGYGFDPWLVTRAVCWKKQICQVALSSNPRTESLETTNNLIKDVAATIFACIKRDEEQWLNKDKLIIKTPDILGSFWPNQTCPPEFDVENMLLLFRRGFSQYKPVYRSCLPRAAYEHLENLSSFPGSRPVFPHDMWAEIVHNFLFHYWFSPPTSREDILSALAAVFAGYAASFFAHLRYFQHLMHEKTPGYHVTDVFPWDQTTVINAFYRSRPRFIEMWKKASMETNPPLVPAHYMEFVPGIPIVLPKKIPGKGGKVISTEPLFNRVQKRYVDLFNHFVHQSLGAPEDATSQEIAAYIQSFVQKVDKTMGILFPGDIYTEEGTREVVDHLFKLLPHPKMFSISTRLFREALLRFPPRNLLIPASCQSSRELLNRIDARDAVTLANLLETRNFTDMSLLWILDNLKPDDMEEVEIRPIVVGPGTLDGKLRLGSFSDFNKLTTRIVVRPLIRGMGGDYPRLRFCLSIARYMVMAENYSVLWQLYAKERKNLGKKIKNSLVSRYETGAFTANNLFENFHHRALVRHFRSLAQRLAENGRYEEAQVLRLMTDSYGLSQVLDDGTFIPCSAWSWSSYSYKGGRGIPTPMSNHVEEKWFNHDLLEEIYAELGYHSDEIWQGMVQLIGEGKAGNNILDAHLGIRPKDVVVVAQDTPVFPPAQPLVRYPDNPILEPIADHPWESKYVLNAAALRIGSRVYVLYRAFGEDEVSRIGLAITDGYNVLERLPDPIFSPQDSKENKGCEDPRVVIIDDRIFMLYTAYDGVIAQIAAAFIQVGDFLNRRFDRWQRLGLAFEDIWDKDAILFPEKINGKYVIYHRIEPSVWVSYLDKLEFPIPKDRHSIILGPRSGRMWDSLKIGAGTQPLKTKFGWLMIYHGVDPKRVYRLGVLLVDLRNPERLLYRSPNPILSPETGYEMGTVGNCWVPNVVFTCGAVPETDKEVLDENDRILVYYGAADTYVCVATATVGDLIPKLIRERVLADEKLELAFMPEYYSRLWLRVPDLRYDHH</sequence>
<dbReference type="SUPFAM" id="SSF53448">
    <property type="entry name" value="Nucleotide-diphospho-sugar transferases"/>
    <property type="match status" value="1"/>
</dbReference>
<dbReference type="PANTHER" id="PTHR34106:SF5">
    <property type="entry name" value="GLYCOSIDASE"/>
    <property type="match status" value="1"/>
</dbReference>
<name>D7CLF8_SYNLT</name>
<evidence type="ECO:0000256" key="2">
    <source>
        <dbReference type="ARBA" id="ARBA00022679"/>
    </source>
</evidence>
<dbReference type="Gene3D" id="3.90.550.10">
    <property type="entry name" value="Spore Coat Polysaccharide Biosynthesis Protein SpsA, Chain A"/>
    <property type="match status" value="1"/>
</dbReference>
<dbReference type="CDD" id="cd18614">
    <property type="entry name" value="GH130"/>
    <property type="match status" value="1"/>
</dbReference>
<dbReference type="InterPro" id="IPR029044">
    <property type="entry name" value="Nucleotide-diphossugar_trans"/>
</dbReference>
<dbReference type="InterPro" id="IPR023296">
    <property type="entry name" value="Glyco_hydro_beta-prop_sf"/>
</dbReference>
<keyword evidence="2" id="KW-0808">Transferase</keyword>
<evidence type="ECO:0000313" key="5">
    <source>
        <dbReference type="Proteomes" id="UP000000378"/>
    </source>
</evidence>
<keyword evidence="4" id="KW-0378">Hydrolase</keyword>
<dbReference type="Proteomes" id="UP000000378">
    <property type="component" value="Chromosome"/>
</dbReference>
<evidence type="ECO:0000256" key="1">
    <source>
        <dbReference type="ARBA" id="ARBA00022676"/>
    </source>
</evidence>
<reference evidence="5" key="1">
    <citation type="journal article" date="2010" name="Stand. Genomic Sci.">
        <title>Complete genome sequence of Syntrophothermus lipocalidus type strain (TGB-C1T).</title>
        <authorList>
            <consortium name="US DOE Joint Genome Institute (JGI-PGF)"/>
            <person name="Djao O."/>
            <person name="Zhang X."/>
            <person name="Lucas S."/>
            <person name="Lapidus A."/>
            <person name="Glavina Del Rio T."/>
            <person name="Nolan M."/>
            <person name="Tice H."/>
            <person name="Cheng J."/>
            <person name="Han C."/>
            <person name="Tapia R."/>
            <person name="Goodwin L."/>
            <person name="Pitluck S."/>
            <person name="Liolios K."/>
            <person name="Ivanova N."/>
            <person name="Mavromatis K."/>
            <person name="Mikhailova N."/>
            <person name="Ovchinnikova G."/>
            <person name="Pati A."/>
            <person name="Brambilla E."/>
            <person name="Chen A."/>
            <person name="Palaniappan K."/>
            <person name="Land M."/>
            <person name="Hauser L."/>
            <person name="Chang Y."/>
            <person name="Jeffries C."/>
            <person name="Rohde M."/>
            <person name="Sikorski J."/>
            <person name="Spring S."/>
            <person name="Goker M."/>
            <person name="Detter J."/>
            <person name="Woyke T."/>
            <person name="Bristow J."/>
            <person name="Eisen J."/>
            <person name="Markowitz V."/>
            <person name="Hugenholtz P."/>
            <person name="Kyrpides N."/>
            <person name="Klenk H."/>
        </authorList>
    </citation>
    <scope>NUCLEOTIDE SEQUENCE [LARGE SCALE GENOMIC DNA]</scope>
    <source>
        <strain evidence="5">DSM 12680 / TGB-C1</strain>
    </source>
</reference>
<evidence type="ECO:0000313" key="4">
    <source>
        <dbReference type="EMBL" id="ADI01543.1"/>
    </source>
</evidence>
<reference evidence="4 5" key="2">
    <citation type="journal article" date="2010" name="Stand. Genomic Sci.">
        <title>Complete genome sequence of Syntrophothermus lipocalidus type strain (TGB-C1).</title>
        <authorList>
            <person name="Djao O.D."/>
            <person name="Zhang X."/>
            <person name="Lucas S."/>
            <person name="Lapidus A."/>
            <person name="Del Rio T.G."/>
            <person name="Nolan M."/>
            <person name="Tice H."/>
            <person name="Cheng J.F."/>
            <person name="Han C."/>
            <person name="Tapia R."/>
            <person name="Goodwin L."/>
            <person name="Pitluck S."/>
            <person name="Liolios K."/>
            <person name="Ivanova N."/>
            <person name="Mavromatis K."/>
            <person name="Mikhailova N."/>
            <person name="Ovchinnikova G."/>
            <person name="Pati A."/>
            <person name="Brambilla E."/>
            <person name="Chen A."/>
            <person name="Palaniappan K."/>
            <person name="Land M."/>
            <person name="Hauser L."/>
            <person name="Chang Y.J."/>
            <person name="Jeffries C.D."/>
            <person name="Rohde M."/>
            <person name="Sikorski J."/>
            <person name="Spring S."/>
            <person name="Goker M."/>
            <person name="Detter J.C."/>
            <person name="Woyke T."/>
            <person name="Bristow J."/>
            <person name="Eisen J.A."/>
            <person name="Markowitz V."/>
            <person name="Hugenholtz P."/>
            <person name="Kyrpides N.C."/>
            <person name="Klenk H.P."/>
        </authorList>
    </citation>
    <scope>NUCLEOTIDE SEQUENCE [LARGE SCALE GENOMIC DNA]</scope>
    <source>
        <strain evidence="5">DSM 12680 / TGB-C1</strain>
    </source>
</reference>
<dbReference type="PANTHER" id="PTHR34106">
    <property type="entry name" value="GLYCOSIDASE"/>
    <property type="match status" value="1"/>
</dbReference>
<keyword evidence="4" id="KW-0326">Glycosidase</keyword>
<keyword evidence="1" id="KW-0328">Glycosyltransferase</keyword>
<gene>
    <name evidence="4" type="ordered locus">Slip_0763</name>
</gene>
<evidence type="ECO:0000256" key="3">
    <source>
        <dbReference type="ARBA" id="ARBA00024356"/>
    </source>
</evidence>
<dbReference type="STRING" id="643648.Slip_0763"/>